<feature type="transmembrane region" description="Helical" evidence="1">
    <location>
        <begin position="35"/>
        <end position="57"/>
    </location>
</feature>
<dbReference type="AlphaFoldDB" id="A0AAP9KT32"/>
<dbReference type="Proteomes" id="UP000425411">
    <property type="component" value="Chromosome"/>
</dbReference>
<feature type="transmembrane region" description="Helical" evidence="1">
    <location>
        <begin position="69"/>
        <end position="86"/>
    </location>
</feature>
<sequence length="176" mass="20683">MKINKYFTVFSVLFLIFMFLYTFNINFDLNQKLNIANLLIILGLFISLLVAGYLFLIKDIIKSSERERNGIVLVLVILGIIFFYYNPLPKPESFFVEIPRIAYFILTIIIFALLFLIFWRERTVSFVISIFLPFSIQSYLVNIKGNMNYTDYTLYIVILFIAIAFAINYALDSRKN</sequence>
<keyword evidence="1" id="KW-0812">Transmembrane</keyword>
<organism evidence="2 3">
    <name type="scientific">Gemella morbillorum</name>
    <dbReference type="NCBI Taxonomy" id="29391"/>
    <lineage>
        <taxon>Bacteria</taxon>
        <taxon>Bacillati</taxon>
        <taxon>Bacillota</taxon>
        <taxon>Bacilli</taxon>
        <taxon>Bacillales</taxon>
        <taxon>Gemellaceae</taxon>
        <taxon>Gemella</taxon>
    </lineage>
</organism>
<feature type="transmembrane region" description="Helical" evidence="1">
    <location>
        <begin position="101"/>
        <end position="119"/>
    </location>
</feature>
<dbReference type="EMBL" id="CP046314">
    <property type="protein sequence ID" value="QGS09013.1"/>
    <property type="molecule type" value="Genomic_DNA"/>
</dbReference>
<protein>
    <submittedName>
        <fullName evidence="2">Uncharacterized protein</fullName>
    </submittedName>
</protein>
<keyword evidence="3" id="KW-1185">Reference proteome</keyword>
<accession>A0AAP9KT32</accession>
<evidence type="ECO:0000313" key="3">
    <source>
        <dbReference type="Proteomes" id="UP000425411"/>
    </source>
</evidence>
<feature type="transmembrane region" description="Helical" evidence="1">
    <location>
        <begin position="152"/>
        <end position="171"/>
    </location>
</feature>
<keyword evidence="1" id="KW-1133">Transmembrane helix</keyword>
<name>A0AAP9KT32_9BACL</name>
<evidence type="ECO:0000313" key="2">
    <source>
        <dbReference type="EMBL" id="QGS09013.1"/>
    </source>
</evidence>
<keyword evidence="1" id="KW-0472">Membrane</keyword>
<evidence type="ECO:0000256" key="1">
    <source>
        <dbReference type="SAM" id="Phobius"/>
    </source>
</evidence>
<reference evidence="2 3" key="1">
    <citation type="submission" date="2019-11" db="EMBL/GenBank/DDBJ databases">
        <title>FDA dAtabase for Regulatory Grade micrObial Sequences (FDA-ARGOS): Supporting development and validation of Infectious Disease Dx tests.</title>
        <authorList>
            <person name="Turner S."/>
            <person name="Byrd R."/>
            <person name="Tallon L."/>
            <person name="Sadzewicz L."/>
            <person name="Vavikolanu K."/>
            <person name="Mehta A."/>
            <person name="Aluvathingal J."/>
            <person name="Nadendla S."/>
            <person name="Myers T."/>
            <person name="Yan Y."/>
            <person name="Sichtig H."/>
        </authorList>
    </citation>
    <scope>NUCLEOTIDE SEQUENCE [LARGE SCALE GENOMIC DNA]</scope>
    <source>
        <strain evidence="2 3">FDAARGOS_741</strain>
    </source>
</reference>
<gene>
    <name evidence="2" type="ORF">FOC49_03570</name>
</gene>
<proteinExistence type="predicted"/>
<feature type="transmembrane region" description="Helical" evidence="1">
    <location>
        <begin position="7"/>
        <end position="23"/>
    </location>
</feature>
<dbReference type="RefSeq" id="WP_004633995.1">
    <property type="nucleotide sequence ID" value="NZ_CAXSSU010000004.1"/>
</dbReference>
<feature type="transmembrane region" description="Helical" evidence="1">
    <location>
        <begin position="124"/>
        <end position="140"/>
    </location>
</feature>